<sequence>MKRKNYWLLLAILLLSLSSLSPGLEFSGGGSDVKNPEAEGVTVQTPPRHDTATGPIRIAASLNTTEYNELLRVSEHIEKQTGIQVTIDRVEEPDLYDMYNSNYELGEAADIVLVENGWIRPLAERGYLLPVETYNASEISGAGMTHIMAQMEWNGYTWAAPQDSDPYVLVGHRSRLQALGLSRLPSGLQEWKQLLSVWKKGDGAGQRAGLSLTKDMRGLLALLEFIEGESKSVQVQQLLKDKELLSLVEGLRPYIRPDHEESLEETDPSWSVAVMPLSEVMNEDKALLNNWWIRLPHHIQWGITNRSWAVSASTQHAEEAGKWIAEITASDEAVRWYERTGKLPVDAGLYRSPALADAANIVPPEGQEKGYMEPGEFPAVSFLSSPVWSERVKQLLQGQLPVQEWLNLMP</sequence>
<evidence type="ECO:0000313" key="7">
    <source>
        <dbReference type="Proteomes" id="UP001240171"/>
    </source>
</evidence>
<proteinExistence type="inferred from homology"/>
<keyword evidence="3 5" id="KW-0732">Signal</keyword>
<dbReference type="RefSeq" id="WP_305022589.1">
    <property type="nucleotide sequence ID" value="NZ_JAUQTB010000001.1"/>
</dbReference>
<dbReference type="PANTHER" id="PTHR30061">
    <property type="entry name" value="MALTOSE-BINDING PERIPLASMIC PROTEIN"/>
    <property type="match status" value="1"/>
</dbReference>
<evidence type="ECO:0000256" key="5">
    <source>
        <dbReference type="SAM" id="SignalP"/>
    </source>
</evidence>
<feature type="chain" id="PRO_5046588240" evidence="5">
    <location>
        <begin position="24"/>
        <end position="410"/>
    </location>
</feature>
<dbReference type="Proteomes" id="UP001240171">
    <property type="component" value="Unassembled WGS sequence"/>
</dbReference>
<evidence type="ECO:0000256" key="4">
    <source>
        <dbReference type="SAM" id="MobiDB-lite"/>
    </source>
</evidence>
<accession>A0ABT9C976</accession>
<dbReference type="PANTHER" id="PTHR30061:SF50">
    <property type="entry name" value="MALTOSE_MALTODEXTRIN-BINDING PERIPLASMIC PROTEIN"/>
    <property type="match status" value="1"/>
</dbReference>
<dbReference type="InterPro" id="IPR006059">
    <property type="entry name" value="SBP"/>
</dbReference>
<reference evidence="6 7" key="1">
    <citation type="submission" date="2023-07" db="EMBL/GenBank/DDBJ databases">
        <title>Paenibacillus sp. JX-17 nov. isolated from soil.</title>
        <authorList>
            <person name="Wan Y."/>
            <person name="Liu B."/>
        </authorList>
    </citation>
    <scope>NUCLEOTIDE SEQUENCE [LARGE SCALE GENOMIC DNA]</scope>
    <source>
        <strain evidence="6 7">JX-17</strain>
    </source>
</reference>
<dbReference type="EMBL" id="JAUQTB010000001">
    <property type="protein sequence ID" value="MDO7905425.1"/>
    <property type="molecule type" value="Genomic_DNA"/>
</dbReference>
<organism evidence="6 7">
    <name type="scientific">Paenibacillus lacisoli</name>
    <dbReference type="NCBI Taxonomy" id="3064525"/>
    <lineage>
        <taxon>Bacteria</taxon>
        <taxon>Bacillati</taxon>
        <taxon>Bacillota</taxon>
        <taxon>Bacilli</taxon>
        <taxon>Bacillales</taxon>
        <taxon>Paenibacillaceae</taxon>
        <taxon>Paenibacillus</taxon>
    </lineage>
</organism>
<keyword evidence="2" id="KW-0813">Transport</keyword>
<dbReference type="Pfam" id="PF13416">
    <property type="entry name" value="SBP_bac_8"/>
    <property type="match status" value="1"/>
</dbReference>
<keyword evidence="7" id="KW-1185">Reference proteome</keyword>
<feature type="region of interest" description="Disordered" evidence="4">
    <location>
        <begin position="26"/>
        <end position="53"/>
    </location>
</feature>
<name>A0ABT9C976_9BACL</name>
<evidence type="ECO:0000256" key="2">
    <source>
        <dbReference type="ARBA" id="ARBA00022448"/>
    </source>
</evidence>
<comment type="caution">
    <text evidence="6">The sequence shown here is derived from an EMBL/GenBank/DDBJ whole genome shotgun (WGS) entry which is preliminary data.</text>
</comment>
<evidence type="ECO:0000313" key="6">
    <source>
        <dbReference type="EMBL" id="MDO7905425.1"/>
    </source>
</evidence>
<dbReference type="Gene3D" id="3.40.190.10">
    <property type="entry name" value="Periplasmic binding protein-like II"/>
    <property type="match status" value="3"/>
</dbReference>
<evidence type="ECO:0000256" key="3">
    <source>
        <dbReference type="ARBA" id="ARBA00022729"/>
    </source>
</evidence>
<gene>
    <name evidence="6" type="ORF">Q5741_03240</name>
</gene>
<evidence type="ECO:0000256" key="1">
    <source>
        <dbReference type="ARBA" id="ARBA00008520"/>
    </source>
</evidence>
<dbReference type="SUPFAM" id="SSF53850">
    <property type="entry name" value="Periplasmic binding protein-like II"/>
    <property type="match status" value="1"/>
</dbReference>
<protein>
    <submittedName>
        <fullName evidence="6">Extracellular solute-binding protein</fullName>
    </submittedName>
</protein>
<feature type="signal peptide" evidence="5">
    <location>
        <begin position="1"/>
        <end position="23"/>
    </location>
</feature>
<comment type="similarity">
    <text evidence="1">Belongs to the bacterial solute-binding protein 1 family.</text>
</comment>